<dbReference type="InterPro" id="IPR003825">
    <property type="entry name" value="Colicin-V_CvpA"/>
</dbReference>
<keyword evidence="8" id="KW-1185">Reference proteome</keyword>
<keyword evidence="2 6" id="KW-0812">Transmembrane</keyword>
<evidence type="ECO:0000256" key="5">
    <source>
        <dbReference type="SAM" id="MobiDB-lite"/>
    </source>
</evidence>
<dbReference type="PANTHER" id="PTHR36926">
    <property type="entry name" value="COLICIN V PRODUCTION PROTEIN"/>
    <property type="match status" value="1"/>
</dbReference>
<name>A0A2T5P4Q5_9PSED</name>
<evidence type="ECO:0000256" key="4">
    <source>
        <dbReference type="ARBA" id="ARBA00023136"/>
    </source>
</evidence>
<organism evidence="7 8">
    <name type="scientific">Pseudomonas mangrovi</name>
    <dbReference type="NCBI Taxonomy" id="2161748"/>
    <lineage>
        <taxon>Bacteria</taxon>
        <taxon>Pseudomonadati</taxon>
        <taxon>Pseudomonadota</taxon>
        <taxon>Gammaproteobacteria</taxon>
        <taxon>Pseudomonadales</taxon>
        <taxon>Pseudomonadaceae</taxon>
        <taxon>Pseudomonas</taxon>
    </lineage>
</organism>
<dbReference type="RefSeq" id="WP_108109138.1">
    <property type="nucleotide sequence ID" value="NZ_QASN01000022.1"/>
</dbReference>
<dbReference type="EMBL" id="QASN01000022">
    <property type="protein sequence ID" value="PTU72700.1"/>
    <property type="molecule type" value="Genomic_DNA"/>
</dbReference>
<gene>
    <name evidence="7" type="ORF">DBO85_18240</name>
</gene>
<feature type="transmembrane region" description="Helical" evidence="6">
    <location>
        <begin position="34"/>
        <end position="53"/>
    </location>
</feature>
<evidence type="ECO:0000256" key="2">
    <source>
        <dbReference type="ARBA" id="ARBA00022692"/>
    </source>
</evidence>
<dbReference type="Pfam" id="PF02674">
    <property type="entry name" value="Colicin_V"/>
    <property type="match status" value="1"/>
</dbReference>
<accession>A0A2T5P4Q5</accession>
<dbReference type="GO" id="GO:0016020">
    <property type="term" value="C:membrane"/>
    <property type="evidence" value="ECO:0007669"/>
    <property type="project" value="UniProtKB-SubCell"/>
</dbReference>
<evidence type="ECO:0000256" key="6">
    <source>
        <dbReference type="SAM" id="Phobius"/>
    </source>
</evidence>
<dbReference type="OrthoDB" id="9810601at2"/>
<evidence type="ECO:0000313" key="7">
    <source>
        <dbReference type="EMBL" id="PTU72700.1"/>
    </source>
</evidence>
<proteinExistence type="predicted"/>
<dbReference type="InterPro" id="IPR052719">
    <property type="entry name" value="CvpA-like"/>
</dbReference>
<dbReference type="PANTHER" id="PTHR36926:SF1">
    <property type="entry name" value="COLICIN V PRODUCTION PROTEIN"/>
    <property type="match status" value="1"/>
</dbReference>
<feature type="transmembrane region" description="Helical" evidence="6">
    <location>
        <begin position="102"/>
        <end position="126"/>
    </location>
</feature>
<evidence type="ECO:0000256" key="1">
    <source>
        <dbReference type="ARBA" id="ARBA00004141"/>
    </source>
</evidence>
<protein>
    <submittedName>
        <fullName evidence="7">Colicin V production CvpA</fullName>
    </submittedName>
</protein>
<reference evidence="7 8" key="1">
    <citation type="submission" date="2018-04" db="EMBL/GenBank/DDBJ databases">
        <title>Pseudomonas sp. nov., isolated from mangrove soil.</title>
        <authorList>
            <person name="Chen C."/>
        </authorList>
    </citation>
    <scope>NUCLEOTIDE SEQUENCE [LARGE SCALE GENOMIC DNA]</scope>
    <source>
        <strain evidence="7 8">TC-11</strain>
    </source>
</reference>
<dbReference type="GO" id="GO:0009403">
    <property type="term" value="P:toxin biosynthetic process"/>
    <property type="evidence" value="ECO:0007669"/>
    <property type="project" value="InterPro"/>
</dbReference>
<feature type="transmembrane region" description="Helical" evidence="6">
    <location>
        <begin position="6"/>
        <end position="22"/>
    </location>
</feature>
<evidence type="ECO:0000256" key="3">
    <source>
        <dbReference type="ARBA" id="ARBA00022989"/>
    </source>
</evidence>
<sequence length="182" mass="19637">MAFSWVDWAFIAVIAVSSLISLKRGFVKEALSLLTWIVAGVVAWMFGGALSHYLAGYIETPSVRVIAACLILFVATLLVGALINFLIGELVRVTGLSGTDRFLGMVFGAARGALLLVVAVGLLSLLPVQQDRWWQESRLMPHFLMVADWSKNLILGMSGRAEQGELPERGGQEPVPMVVPAG</sequence>
<evidence type="ECO:0000313" key="8">
    <source>
        <dbReference type="Proteomes" id="UP000244064"/>
    </source>
</evidence>
<feature type="transmembrane region" description="Helical" evidence="6">
    <location>
        <begin position="65"/>
        <end position="90"/>
    </location>
</feature>
<dbReference type="AlphaFoldDB" id="A0A2T5P4Q5"/>
<comment type="caution">
    <text evidence="7">The sequence shown here is derived from an EMBL/GenBank/DDBJ whole genome shotgun (WGS) entry which is preliminary data.</text>
</comment>
<dbReference type="Proteomes" id="UP000244064">
    <property type="component" value="Unassembled WGS sequence"/>
</dbReference>
<keyword evidence="4 6" id="KW-0472">Membrane</keyword>
<feature type="region of interest" description="Disordered" evidence="5">
    <location>
        <begin position="163"/>
        <end position="182"/>
    </location>
</feature>
<keyword evidence="3 6" id="KW-1133">Transmembrane helix</keyword>
<comment type="subcellular location">
    <subcellularLocation>
        <location evidence="1">Membrane</location>
        <topology evidence="1">Multi-pass membrane protein</topology>
    </subcellularLocation>
</comment>